<protein>
    <recommendedName>
        <fullName evidence="1">Dienelactone hydrolase domain-containing protein</fullName>
    </recommendedName>
</protein>
<evidence type="ECO:0000259" key="1">
    <source>
        <dbReference type="Pfam" id="PF01738"/>
    </source>
</evidence>
<dbReference type="PANTHER" id="PTHR47668">
    <property type="entry name" value="DIENELACTONE HYDROLASE FAMILY PROTEIN (AFU_ORTHOLOGUE AFUA_6G01940)"/>
    <property type="match status" value="1"/>
</dbReference>
<dbReference type="PANTHER" id="PTHR47668:SF1">
    <property type="entry name" value="DIENELACTONE HYDROLASE DOMAIN-CONTAINING PROTEIN-RELATED"/>
    <property type="match status" value="1"/>
</dbReference>
<proteinExistence type="predicted"/>
<accession>A0ABR0E9C6</accession>
<organism evidence="2 3">
    <name type="scientific">Zasmidium cellare</name>
    <name type="common">Wine cellar mold</name>
    <name type="synonym">Racodium cellare</name>
    <dbReference type="NCBI Taxonomy" id="395010"/>
    <lineage>
        <taxon>Eukaryota</taxon>
        <taxon>Fungi</taxon>
        <taxon>Dikarya</taxon>
        <taxon>Ascomycota</taxon>
        <taxon>Pezizomycotina</taxon>
        <taxon>Dothideomycetes</taxon>
        <taxon>Dothideomycetidae</taxon>
        <taxon>Mycosphaerellales</taxon>
        <taxon>Mycosphaerellaceae</taxon>
        <taxon>Zasmidium</taxon>
    </lineage>
</organism>
<gene>
    <name evidence="2" type="ORF">PRZ48_010668</name>
</gene>
<dbReference type="SUPFAM" id="SSF53474">
    <property type="entry name" value="alpha/beta-Hydrolases"/>
    <property type="match status" value="1"/>
</dbReference>
<comment type="caution">
    <text evidence="2">The sequence shown here is derived from an EMBL/GenBank/DDBJ whole genome shotgun (WGS) entry which is preliminary data.</text>
</comment>
<dbReference type="InterPro" id="IPR029058">
    <property type="entry name" value="AB_hydrolase_fold"/>
</dbReference>
<sequence length="249" mass="26971">MTSTHSSAACCTTPVPKATASYTPKGTYHTIANIKTYITGPSTATKAIFHIYDIFGYRTPTLQGADILASAGYLVIMPDFFEGSPAEPEWMGGSEEGKAKFGAFLGGLKDAGPFLEKIETILPALKKEYSGVEKWASIGFCWGGKIVAVTSAGTETPWSVGIQTSPAQVDPEDARKISIPSMMLASEGEDEGLVKAWGEAFGGKERVVERWGREVHGWMSARSNLEDAERRAEFERGYGVVLGFLERHF</sequence>
<reference evidence="2 3" key="1">
    <citation type="journal article" date="2023" name="G3 (Bethesda)">
        <title>A chromosome-level genome assembly of Zasmidium syzygii isolated from banana leaves.</title>
        <authorList>
            <person name="van Westerhoven A.C."/>
            <person name="Mehrabi R."/>
            <person name="Talebi R."/>
            <person name="Steentjes M.B.F."/>
            <person name="Corcolon B."/>
            <person name="Chong P.A."/>
            <person name="Kema G.H.J."/>
            <person name="Seidl M.F."/>
        </authorList>
    </citation>
    <scope>NUCLEOTIDE SEQUENCE [LARGE SCALE GENOMIC DNA]</scope>
    <source>
        <strain evidence="2 3">P124</strain>
    </source>
</reference>
<dbReference type="InterPro" id="IPR002925">
    <property type="entry name" value="Dienelactn_hydro"/>
</dbReference>
<evidence type="ECO:0000313" key="3">
    <source>
        <dbReference type="Proteomes" id="UP001305779"/>
    </source>
</evidence>
<evidence type="ECO:0000313" key="2">
    <source>
        <dbReference type="EMBL" id="KAK4498012.1"/>
    </source>
</evidence>
<keyword evidence="3" id="KW-1185">Reference proteome</keyword>
<name>A0ABR0E9C6_ZASCE</name>
<feature type="domain" description="Dienelactone hydrolase" evidence="1">
    <location>
        <begin position="34"/>
        <end position="180"/>
    </location>
</feature>
<dbReference type="Proteomes" id="UP001305779">
    <property type="component" value="Unassembled WGS sequence"/>
</dbReference>
<dbReference type="Pfam" id="PF01738">
    <property type="entry name" value="DLH"/>
    <property type="match status" value="1"/>
</dbReference>
<dbReference type="EMBL" id="JAXOVC010000008">
    <property type="protein sequence ID" value="KAK4498012.1"/>
    <property type="molecule type" value="Genomic_DNA"/>
</dbReference>
<dbReference type="Gene3D" id="3.40.50.1820">
    <property type="entry name" value="alpha/beta hydrolase"/>
    <property type="match status" value="1"/>
</dbReference>